<feature type="transmembrane region" description="Helical" evidence="5">
    <location>
        <begin position="53"/>
        <end position="71"/>
    </location>
</feature>
<dbReference type="InterPro" id="IPR051645">
    <property type="entry name" value="PER33/POM33_regulator"/>
</dbReference>
<dbReference type="EMBL" id="LT598489">
    <property type="protein sequence ID" value="SCV99721.1"/>
    <property type="molecule type" value="Genomic_DNA"/>
</dbReference>
<keyword evidence="3 5" id="KW-1133">Transmembrane helix</keyword>
<accession>A0A1G4M7A4</accession>
<organism evidence="6 7">
    <name type="scientific">Lachancea fermentati</name>
    <name type="common">Zygosaccharomyces fermentati</name>
    <dbReference type="NCBI Taxonomy" id="4955"/>
    <lineage>
        <taxon>Eukaryota</taxon>
        <taxon>Fungi</taxon>
        <taxon>Dikarya</taxon>
        <taxon>Ascomycota</taxon>
        <taxon>Saccharomycotina</taxon>
        <taxon>Saccharomycetes</taxon>
        <taxon>Saccharomycetales</taxon>
        <taxon>Saccharomycetaceae</taxon>
        <taxon>Lachancea</taxon>
    </lineage>
</organism>
<keyword evidence="2 5" id="KW-0812">Transmembrane</keyword>
<dbReference type="GO" id="GO:0061024">
    <property type="term" value="P:membrane organization"/>
    <property type="evidence" value="ECO:0007669"/>
    <property type="project" value="TreeGrafter"/>
</dbReference>
<evidence type="ECO:0000256" key="1">
    <source>
        <dbReference type="ARBA" id="ARBA00004141"/>
    </source>
</evidence>
<feature type="transmembrane region" description="Helical" evidence="5">
    <location>
        <begin position="91"/>
        <end position="109"/>
    </location>
</feature>
<reference evidence="7" key="1">
    <citation type="submission" date="2016-03" db="EMBL/GenBank/DDBJ databases">
        <authorList>
            <person name="Devillers H."/>
        </authorList>
    </citation>
    <scope>NUCLEOTIDE SEQUENCE [LARGE SCALE GENOMIC DNA]</scope>
</reference>
<dbReference type="PANTHER" id="PTHR12703:SF4">
    <property type="entry name" value="TRANSMEMBRANE PROTEIN 33"/>
    <property type="match status" value="1"/>
</dbReference>
<evidence type="ECO:0000313" key="6">
    <source>
        <dbReference type="EMBL" id="SCV99721.1"/>
    </source>
</evidence>
<protein>
    <submittedName>
        <fullName evidence="6">LAFE_0B01046g1_1</fullName>
    </submittedName>
</protein>
<dbReference type="GO" id="GO:0071786">
    <property type="term" value="P:endoplasmic reticulum tubular network organization"/>
    <property type="evidence" value="ECO:0007669"/>
    <property type="project" value="TreeGrafter"/>
</dbReference>
<feature type="transmembrane region" description="Helical" evidence="5">
    <location>
        <begin position="23"/>
        <end position="41"/>
    </location>
</feature>
<evidence type="ECO:0000256" key="3">
    <source>
        <dbReference type="ARBA" id="ARBA00022989"/>
    </source>
</evidence>
<keyword evidence="7" id="KW-1185">Reference proteome</keyword>
<sequence>MSQSRPVAPLSTILRAKIRQPQFYWFLGHLLTLYHFVRYSVSFSARSIGHHYSRALLFITITYGIVLYQFYKSGQLTIANARQQLRTLDNLQYFTVALVLYVCANAHVVKGALTAPAIFSLFHSLNYFKDNLLPFLPFSPVLKTAAADRVTFFITQYNEKFLMVAQNIEIVTAFPCMLMLPLTYIKLLVRFSGAQVLHALSVGAYLSFFKLRYTQNPQMRQLLHAQYVGPADAMVQARFPQLMHRWQSVKHLVGLVFGLIPI</sequence>
<gene>
    <name evidence="6" type="ORF">LAFE_0B01046G</name>
</gene>
<proteinExistence type="predicted"/>
<dbReference type="Proteomes" id="UP000190831">
    <property type="component" value="Chromosome B"/>
</dbReference>
<evidence type="ECO:0000256" key="4">
    <source>
        <dbReference type="ARBA" id="ARBA00023136"/>
    </source>
</evidence>
<evidence type="ECO:0000313" key="7">
    <source>
        <dbReference type="Proteomes" id="UP000190831"/>
    </source>
</evidence>
<comment type="subcellular location">
    <subcellularLocation>
        <location evidence="1">Membrane</location>
        <topology evidence="1">Multi-pass membrane protein</topology>
    </subcellularLocation>
</comment>
<dbReference type="PANTHER" id="PTHR12703">
    <property type="entry name" value="TRANSMEMBRANE PROTEIN 33"/>
    <property type="match status" value="1"/>
</dbReference>
<evidence type="ECO:0000256" key="2">
    <source>
        <dbReference type="ARBA" id="ARBA00022692"/>
    </source>
</evidence>
<dbReference type="GO" id="GO:0005783">
    <property type="term" value="C:endoplasmic reticulum"/>
    <property type="evidence" value="ECO:0007669"/>
    <property type="project" value="TreeGrafter"/>
</dbReference>
<keyword evidence="4 5" id="KW-0472">Membrane</keyword>
<feature type="transmembrane region" description="Helical" evidence="5">
    <location>
        <begin position="195"/>
        <end position="213"/>
    </location>
</feature>
<name>A0A1G4M7A4_LACFM</name>
<dbReference type="OrthoDB" id="5581259at2759"/>
<dbReference type="AlphaFoldDB" id="A0A1G4M7A4"/>
<evidence type="ECO:0000256" key="5">
    <source>
        <dbReference type="SAM" id="Phobius"/>
    </source>
</evidence>
<dbReference type="GO" id="GO:0016020">
    <property type="term" value="C:membrane"/>
    <property type="evidence" value="ECO:0007669"/>
    <property type="project" value="UniProtKB-SubCell"/>
</dbReference>
<dbReference type="OMA" id="PQFYWFL"/>